<sequence>MTSYEQISEKVPLVTNVPLGEQIRRESRKRNIAIGVGFLASAVVAVVLVVSLAPSSQNGNSVPILTARSSAEFGASPPGMFGDTESGKRIKRTPVVKIKQGQLQGRIIKSRKSRDYNAFLSIPYGKPPINDLRFEFFKDHVIYFYNPRNQQEAGKNGFTMRHALGAFGHLSTGDGLVGGNMALKDQALAFKWIRDNIEAFGGDPKRVVIFGNSSGSISVHAHLLSEMSRGLFQGAICESGVSIGPNFPEFALKYPEIMAGALAKELNCTDTEDSQEIVKCLKQKDVAELANSVDTVWTLTGESVSANGDTSQMFFTDTPMNLMRKGNVAKVPIIVGVNSAEEFPNAYALLKDQASIDALNENFASQILERKLHLPTDEPDLEREIREIYFNGSGTVTKEHRYGFTDLLSDHTFLHPSRVVGMLHSKHSPVYFYYCTKESEYTLRVDGKYDFEPPYGVGHADEQQYLFYYYGRYPEIKPDDSRMKFSEDMIKIWVSFARDLVPDSLAVEPWNPIQETENGMVWFQLDEKPLRKSIQP</sequence>
<organism evidence="6 7">
    <name type="scientific">Allacma fusca</name>
    <dbReference type="NCBI Taxonomy" id="39272"/>
    <lineage>
        <taxon>Eukaryota</taxon>
        <taxon>Metazoa</taxon>
        <taxon>Ecdysozoa</taxon>
        <taxon>Arthropoda</taxon>
        <taxon>Hexapoda</taxon>
        <taxon>Collembola</taxon>
        <taxon>Symphypleona</taxon>
        <taxon>Sminthuridae</taxon>
        <taxon>Allacma</taxon>
    </lineage>
</organism>
<dbReference type="InterPro" id="IPR002018">
    <property type="entry name" value="CarbesteraseB"/>
</dbReference>
<keyword evidence="4" id="KW-0812">Transmembrane</keyword>
<dbReference type="GO" id="GO:0052689">
    <property type="term" value="F:carboxylic ester hydrolase activity"/>
    <property type="evidence" value="ECO:0007669"/>
    <property type="project" value="UniProtKB-KW"/>
</dbReference>
<proteinExistence type="inferred from homology"/>
<dbReference type="InterPro" id="IPR019826">
    <property type="entry name" value="Carboxylesterase_B_AS"/>
</dbReference>
<dbReference type="PANTHER" id="PTHR11559">
    <property type="entry name" value="CARBOXYLESTERASE"/>
    <property type="match status" value="1"/>
</dbReference>
<name>A0A8J2LNG1_9HEXA</name>
<keyword evidence="4" id="KW-1133">Transmembrane helix</keyword>
<protein>
    <recommendedName>
        <fullName evidence="3">Carboxylic ester hydrolase</fullName>
        <ecNumber evidence="3">3.1.1.-</ecNumber>
    </recommendedName>
</protein>
<keyword evidence="3" id="KW-0378">Hydrolase</keyword>
<evidence type="ECO:0000256" key="4">
    <source>
        <dbReference type="SAM" id="Phobius"/>
    </source>
</evidence>
<feature type="domain" description="Carboxylesterase type B" evidence="5">
    <location>
        <begin position="159"/>
        <end position="527"/>
    </location>
</feature>
<accession>A0A8J2LNG1</accession>
<keyword evidence="2" id="KW-0325">Glycoprotein</keyword>
<gene>
    <name evidence="6" type="ORF">AFUS01_LOCUS44854</name>
</gene>
<evidence type="ECO:0000256" key="2">
    <source>
        <dbReference type="ARBA" id="ARBA00023180"/>
    </source>
</evidence>
<dbReference type="Pfam" id="PF00135">
    <property type="entry name" value="COesterase"/>
    <property type="match status" value="2"/>
</dbReference>
<reference evidence="6" key="1">
    <citation type="submission" date="2021-06" db="EMBL/GenBank/DDBJ databases">
        <authorList>
            <person name="Hodson N. C."/>
            <person name="Mongue J. A."/>
            <person name="Jaron S. K."/>
        </authorList>
    </citation>
    <scope>NUCLEOTIDE SEQUENCE</scope>
</reference>
<dbReference type="EC" id="3.1.1.-" evidence="3"/>
<evidence type="ECO:0000256" key="1">
    <source>
        <dbReference type="ARBA" id="ARBA00022487"/>
    </source>
</evidence>
<keyword evidence="4" id="KW-0472">Membrane</keyword>
<dbReference type="AlphaFoldDB" id="A0A8J2LNG1"/>
<evidence type="ECO:0000256" key="3">
    <source>
        <dbReference type="RuleBase" id="RU361235"/>
    </source>
</evidence>
<feature type="domain" description="Carboxylesterase type B" evidence="5">
    <location>
        <begin position="93"/>
        <end position="135"/>
    </location>
</feature>
<comment type="similarity">
    <text evidence="3">Belongs to the type-B carboxylesterase/lipase family.</text>
</comment>
<dbReference type="PROSITE" id="PS00122">
    <property type="entry name" value="CARBOXYLESTERASE_B_1"/>
    <property type="match status" value="1"/>
</dbReference>
<evidence type="ECO:0000313" key="7">
    <source>
        <dbReference type="Proteomes" id="UP000708208"/>
    </source>
</evidence>
<dbReference type="InterPro" id="IPR050309">
    <property type="entry name" value="Type-B_Carboxylest/Lipase"/>
</dbReference>
<evidence type="ECO:0000313" key="6">
    <source>
        <dbReference type="EMBL" id="CAG7835489.1"/>
    </source>
</evidence>
<keyword evidence="7" id="KW-1185">Reference proteome</keyword>
<dbReference type="Proteomes" id="UP000708208">
    <property type="component" value="Unassembled WGS sequence"/>
</dbReference>
<evidence type="ECO:0000259" key="5">
    <source>
        <dbReference type="Pfam" id="PF00135"/>
    </source>
</evidence>
<dbReference type="EMBL" id="CAJVCH010570638">
    <property type="protein sequence ID" value="CAG7835489.1"/>
    <property type="molecule type" value="Genomic_DNA"/>
</dbReference>
<feature type="transmembrane region" description="Helical" evidence="4">
    <location>
        <begin position="32"/>
        <end position="53"/>
    </location>
</feature>
<comment type="caution">
    <text evidence="6">The sequence shown here is derived from an EMBL/GenBank/DDBJ whole genome shotgun (WGS) entry which is preliminary data.</text>
</comment>
<dbReference type="OrthoDB" id="19653at2759"/>
<keyword evidence="1" id="KW-0719">Serine esterase</keyword>